<proteinExistence type="predicted"/>
<feature type="signal peptide" evidence="1">
    <location>
        <begin position="1"/>
        <end position="18"/>
    </location>
</feature>
<sequence>MSLFFLWANLSCLDSHWGTWMNSSLAQRPNQEGRSCRWGSVRVCRCLTCLSSSACLRRFLSCSRTFSSGYTSGNSNVCPWGKVTKATL</sequence>
<accession>A0A6B0UB53</accession>
<keyword evidence="1" id="KW-0732">Signal</keyword>
<reference evidence="2" key="1">
    <citation type="submission" date="2019-12" db="EMBL/GenBank/DDBJ databases">
        <title>An insight into the sialome of adult female Ixodes ricinus ticks feeding for 6 days.</title>
        <authorList>
            <person name="Perner J."/>
            <person name="Ribeiro J.M.C."/>
        </authorList>
    </citation>
    <scope>NUCLEOTIDE SEQUENCE</scope>
    <source>
        <strain evidence="2">Semi-engorged</strain>
        <tissue evidence="2">Salivary glands</tissue>
    </source>
</reference>
<protein>
    <submittedName>
        <fullName evidence="2">Putative secreted protein</fullName>
    </submittedName>
</protein>
<name>A0A6B0UB53_IXORI</name>
<evidence type="ECO:0000313" key="2">
    <source>
        <dbReference type="EMBL" id="MXU85845.1"/>
    </source>
</evidence>
<feature type="chain" id="PRO_5025338293" evidence="1">
    <location>
        <begin position="19"/>
        <end position="88"/>
    </location>
</feature>
<dbReference type="AlphaFoldDB" id="A0A6B0UB53"/>
<dbReference type="EMBL" id="GIFC01003762">
    <property type="protein sequence ID" value="MXU85845.1"/>
    <property type="molecule type" value="Transcribed_RNA"/>
</dbReference>
<organism evidence="2">
    <name type="scientific">Ixodes ricinus</name>
    <name type="common">Common tick</name>
    <name type="synonym">Acarus ricinus</name>
    <dbReference type="NCBI Taxonomy" id="34613"/>
    <lineage>
        <taxon>Eukaryota</taxon>
        <taxon>Metazoa</taxon>
        <taxon>Ecdysozoa</taxon>
        <taxon>Arthropoda</taxon>
        <taxon>Chelicerata</taxon>
        <taxon>Arachnida</taxon>
        <taxon>Acari</taxon>
        <taxon>Parasitiformes</taxon>
        <taxon>Ixodida</taxon>
        <taxon>Ixodoidea</taxon>
        <taxon>Ixodidae</taxon>
        <taxon>Ixodinae</taxon>
        <taxon>Ixodes</taxon>
    </lineage>
</organism>
<evidence type="ECO:0000256" key="1">
    <source>
        <dbReference type="SAM" id="SignalP"/>
    </source>
</evidence>